<gene>
    <name evidence="2" type="ordered locus">Spith_1624</name>
</gene>
<evidence type="ECO:0000259" key="1">
    <source>
        <dbReference type="Pfam" id="PF00534"/>
    </source>
</evidence>
<organism evidence="2 3">
    <name type="scientific">Winmispira thermophila (strain ATCC 700085 / DSM 6578 / Z-1203)</name>
    <name type="common">Spirochaeta thermophila</name>
    <dbReference type="NCBI Taxonomy" id="869211"/>
    <lineage>
        <taxon>Bacteria</taxon>
        <taxon>Pseudomonadati</taxon>
        <taxon>Spirochaetota</taxon>
        <taxon>Spirochaetia</taxon>
        <taxon>Winmispirales</taxon>
        <taxon>Winmispiraceae</taxon>
        <taxon>Winmispira</taxon>
    </lineage>
</organism>
<dbReference type="InterPro" id="IPR050194">
    <property type="entry name" value="Glycosyltransferase_grp1"/>
</dbReference>
<dbReference type="AlphaFoldDB" id="G0GB76"/>
<dbReference type="RefSeq" id="WP_014625215.1">
    <property type="nucleotide sequence ID" value="NC_017583.1"/>
</dbReference>
<dbReference type="PANTHER" id="PTHR45947">
    <property type="entry name" value="SULFOQUINOVOSYL TRANSFERASE SQD2"/>
    <property type="match status" value="1"/>
</dbReference>
<feature type="domain" description="Glycosyl transferase family 1" evidence="1">
    <location>
        <begin position="187"/>
        <end position="345"/>
    </location>
</feature>
<keyword evidence="2" id="KW-0808">Transferase</keyword>
<dbReference type="SUPFAM" id="SSF53756">
    <property type="entry name" value="UDP-Glycosyltransferase/glycogen phosphorylase"/>
    <property type="match status" value="1"/>
</dbReference>
<reference evidence="2 3" key="1">
    <citation type="submission" date="2011-06" db="EMBL/GenBank/DDBJ databases">
        <title>The complete genome of Spirochaeta thermophila DSM 6578.</title>
        <authorList>
            <consortium name="US DOE Joint Genome Institute (JGI-PGF)"/>
            <person name="Lucas S."/>
            <person name="Lapidus A."/>
            <person name="Bruce D."/>
            <person name="Goodwin L."/>
            <person name="Pitluck S."/>
            <person name="Peters L."/>
            <person name="Kyrpides N."/>
            <person name="Mavromatis K."/>
            <person name="Ivanova N."/>
            <person name="Mikailova N."/>
            <person name="Pagani I."/>
            <person name="Chertkov O."/>
            <person name="Detter J.C."/>
            <person name="Tapia R."/>
            <person name="Han C."/>
            <person name="Land M."/>
            <person name="Hauser L."/>
            <person name="Markowitz V."/>
            <person name="Cheng J.-F."/>
            <person name="Hugenholtz P."/>
            <person name="Woyke T."/>
            <person name="Wu D."/>
            <person name="Spring S."/>
            <person name="Merkhoffer B."/>
            <person name="Schneider S."/>
            <person name="Klenk H.-P."/>
            <person name="Eisen J.A."/>
        </authorList>
    </citation>
    <scope>NUCLEOTIDE SEQUENCE [LARGE SCALE GENOMIC DNA]</scope>
    <source>
        <strain evidence="3">ATCC 700085 / DSM 6578 / Z-1203</strain>
    </source>
</reference>
<dbReference type="CDD" id="cd03801">
    <property type="entry name" value="GT4_PimA-like"/>
    <property type="match status" value="1"/>
</dbReference>
<dbReference type="InterPro" id="IPR001296">
    <property type="entry name" value="Glyco_trans_1"/>
</dbReference>
<evidence type="ECO:0000313" key="3">
    <source>
        <dbReference type="Proteomes" id="UP000007254"/>
    </source>
</evidence>
<accession>G0GB76</accession>
<dbReference type="HOGENOM" id="CLU_009583_6_1_12"/>
<dbReference type="STRING" id="869211.Spith_1624"/>
<name>G0GB76_WINT7</name>
<dbReference type="PANTHER" id="PTHR45947:SF3">
    <property type="entry name" value="SULFOQUINOVOSYL TRANSFERASE SQD2"/>
    <property type="match status" value="1"/>
</dbReference>
<proteinExistence type="predicted"/>
<evidence type="ECO:0000313" key="2">
    <source>
        <dbReference type="EMBL" id="AEJ61885.1"/>
    </source>
</evidence>
<keyword evidence="3" id="KW-1185">Reference proteome</keyword>
<dbReference type="Proteomes" id="UP000007254">
    <property type="component" value="Chromosome"/>
</dbReference>
<protein>
    <submittedName>
        <fullName evidence="2">Glycosyl transferase group 1</fullName>
    </submittedName>
</protein>
<sequence>MKVALVYLGRKGAGPIFTLELAKRLHERADLRCYVAENMEGLASWTGLSVETFRVFSSGKPFNDFFLLFSRAKTIANAVLDFAPEIVLFTMTHPLNWYIISQLKRRSIHQPLVTGIIHDPIPHRGERVWVRLLQHLEMKRYDRRIVLSENFKYYLLRKGWKNIACHPHPLLPLGGSSCSMELAAPPAEEKALRLLFLGRFDKYKGIPYLLRAFDLLPSEVRKRVHLTLAGTGRLDRVSRRLIKKYNESLSFSLVNRWLSEDDICSLMKQCDLVVLPYTHATQSGVVPIAFHYRKPVLVTATGGLPEQVQFGRLGFVVEAANDYALLSCILTVLHNRDMLKEKRENVVRFMEKGEYPKWETLAELILTPEGG</sequence>
<dbReference type="Pfam" id="PF00534">
    <property type="entry name" value="Glycos_transf_1"/>
    <property type="match status" value="1"/>
</dbReference>
<dbReference type="Gene3D" id="3.40.50.2000">
    <property type="entry name" value="Glycogen Phosphorylase B"/>
    <property type="match status" value="2"/>
</dbReference>
<dbReference type="EMBL" id="CP002903">
    <property type="protein sequence ID" value="AEJ61885.1"/>
    <property type="molecule type" value="Genomic_DNA"/>
</dbReference>
<dbReference type="KEGG" id="stq:Spith_1624"/>
<dbReference type="GO" id="GO:0016757">
    <property type="term" value="F:glycosyltransferase activity"/>
    <property type="evidence" value="ECO:0007669"/>
    <property type="project" value="InterPro"/>
</dbReference>